<protein>
    <recommendedName>
        <fullName evidence="4">HMA domain-containing protein</fullName>
    </recommendedName>
</protein>
<dbReference type="InterPro" id="IPR044169">
    <property type="entry name" value="PI21"/>
</dbReference>
<dbReference type="EMBL" id="CP144745">
    <property type="protein sequence ID" value="WVZ50272.1"/>
    <property type="molecule type" value="Genomic_DNA"/>
</dbReference>
<feature type="compositionally biased region" description="Pro residues" evidence="1">
    <location>
        <begin position="178"/>
        <end position="202"/>
    </location>
</feature>
<dbReference type="PANTHER" id="PTHR47488:SF7">
    <property type="entry name" value="HEAVY METAL TRANSPORT_DETOXIFICATION SUPERFAMILY PROTEIN"/>
    <property type="match status" value="1"/>
</dbReference>
<dbReference type="PRINTS" id="PR01217">
    <property type="entry name" value="PRICHEXTENSN"/>
</dbReference>
<dbReference type="AlphaFoldDB" id="A0AAQ3PP03"/>
<feature type="region of interest" description="Disordered" evidence="1">
    <location>
        <begin position="222"/>
        <end position="270"/>
    </location>
</feature>
<evidence type="ECO:0000313" key="3">
    <source>
        <dbReference type="Proteomes" id="UP001341281"/>
    </source>
</evidence>
<dbReference type="Proteomes" id="UP001341281">
    <property type="component" value="Chromosome 01"/>
</dbReference>
<dbReference type="PANTHER" id="PTHR47488">
    <property type="entry name" value="HEAVY METAL TRANSPORT/DETOXIFICATION SUPERFAMILY PROTEIN"/>
    <property type="match status" value="1"/>
</dbReference>
<feature type="compositionally biased region" description="Pro residues" evidence="1">
    <location>
        <begin position="247"/>
        <end position="262"/>
    </location>
</feature>
<sequence>MVLRSLNVGPCEPTGQVACAPASLIYTGPPSPPPLFSSSHCTSLTLPPSLSLSLSRSLSACEKQRISSQATSMAEKISMIIILVDLDCYKCYNKMRKILCQLQDQERIRTISFDDKSKTITIVGPFDPLRLACKIRCKGGKVVKDIHIVDAPPQMMAGGPPPSPPAKKGKQKNKDKPPTPTPEPPPPAPPTPPPEMLPPPSPVRLQAPPDREMAAGMPAFVEEKRPKERPAELEPPPMSPPHKERPPPPMDMPNPMPVTLPPPKERPPPPCRPVERTVEYVIPTVEIPSWPAPPVGPCGCPCCAPCYQGCYDGCRCCCCGQVLSYGSARPLLPAAGACGYGYRGCRTFSDEDPSAACSVM</sequence>
<gene>
    <name evidence="2" type="ORF">U9M48_001544</name>
</gene>
<name>A0AAQ3PP03_PASNO</name>
<proteinExistence type="predicted"/>
<evidence type="ECO:0000313" key="2">
    <source>
        <dbReference type="EMBL" id="WVZ50272.1"/>
    </source>
</evidence>
<keyword evidence="3" id="KW-1185">Reference proteome</keyword>
<organism evidence="2 3">
    <name type="scientific">Paspalum notatum var. saurae</name>
    <dbReference type="NCBI Taxonomy" id="547442"/>
    <lineage>
        <taxon>Eukaryota</taxon>
        <taxon>Viridiplantae</taxon>
        <taxon>Streptophyta</taxon>
        <taxon>Embryophyta</taxon>
        <taxon>Tracheophyta</taxon>
        <taxon>Spermatophyta</taxon>
        <taxon>Magnoliopsida</taxon>
        <taxon>Liliopsida</taxon>
        <taxon>Poales</taxon>
        <taxon>Poaceae</taxon>
        <taxon>PACMAD clade</taxon>
        <taxon>Panicoideae</taxon>
        <taxon>Andropogonodae</taxon>
        <taxon>Paspaleae</taxon>
        <taxon>Paspalinae</taxon>
        <taxon>Paspalum</taxon>
    </lineage>
</organism>
<feature type="region of interest" description="Disordered" evidence="1">
    <location>
        <begin position="152"/>
        <end position="209"/>
    </location>
</feature>
<evidence type="ECO:0000256" key="1">
    <source>
        <dbReference type="SAM" id="MobiDB-lite"/>
    </source>
</evidence>
<accession>A0AAQ3PP03</accession>
<reference evidence="2 3" key="1">
    <citation type="submission" date="2024-02" db="EMBL/GenBank/DDBJ databases">
        <title>High-quality chromosome-scale genome assembly of Pensacola bahiagrass (Paspalum notatum Flugge var. saurae).</title>
        <authorList>
            <person name="Vega J.M."/>
            <person name="Podio M."/>
            <person name="Orjuela J."/>
            <person name="Siena L.A."/>
            <person name="Pessino S.C."/>
            <person name="Combes M.C."/>
            <person name="Mariac C."/>
            <person name="Albertini E."/>
            <person name="Pupilli F."/>
            <person name="Ortiz J.P.A."/>
            <person name="Leblanc O."/>
        </authorList>
    </citation>
    <scope>NUCLEOTIDE SEQUENCE [LARGE SCALE GENOMIC DNA]</scope>
    <source>
        <strain evidence="2">R1</strain>
        <tissue evidence="2">Leaf</tissue>
    </source>
</reference>
<dbReference type="Gene3D" id="3.30.70.100">
    <property type="match status" value="1"/>
</dbReference>
<feature type="compositionally biased region" description="Basic and acidic residues" evidence="1">
    <location>
        <begin position="222"/>
        <end position="232"/>
    </location>
</feature>
<dbReference type="GO" id="GO:1900150">
    <property type="term" value="P:regulation of defense response to fungus"/>
    <property type="evidence" value="ECO:0007669"/>
    <property type="project" value="InterPro"/>
</dbReference>
<evidence type="ECO:0008006" key="4">
    <source>
        <dbReference type="Google" id="ProtNLM"/>
    </source>
</evidence>